<keyword evidence="6" id="KW-1185">Reference proteome</keyword>
<accession>A0A4V2YQ80</accession>
<dbReference type="SUPFAM" id="SSF46785">
    <property type="entry name" value="Winged helix' DNA-binding domain"/>
    <property type="match status" value="1"/>
</dbReference>
<dbReference type="RefSeq" id="WP_132166673.1">
    <property type="nucleotide sequence ID" value="NZ_SMKX01000018.1"/>
</dbReference>
<comment type="caution">
    <text evidence="5">The sequence shown here is derived from an EMBL/GenBank/DDBJ whole genome shotgun (WGS) entry which is preliminary data.</text>
</comment>
<evidence type="ECO:0000256" key="4">
    <source>
        <dbReference type="ARBA" id="ARBA00023163"/>
    </source>
</evidence>
<organism evidence="5 6">
    <name type="scientific">Kribbella antibiotica</name>
    <dbReference type="NCBI Taxonomy" id="190195"/>
    <lineage>
        <taxon>Bacteria</taxon>
        <taxon>Bacillati</taxon>
        <taxon>Actinomycetota</taxon>
        <taxon>Actinomycetes</taxon>
        <taxon>Propionibacteriales</taxon>
        <taxon>Kribbellaceae</taxon>
        <taxon>Kribbella</taxon>
    </lineage>
</organism>
<protein>
    <submittedName>
        <fullName evidence="5">BlaI/MecI/CopY family transcriptional regulator</fullName>
    </submittedName>
</protein>
<evidence type="ECO:0000256" key="2">
    <source>
        <dbReference type="ARBA" id="ARBA00023015"/>
    </source>
</evidence>
<keyword evidence="4" id="KW-0804">Transcription</keyword>
<reference evidence="5 6" key="1">
    <citation type="submission" date="2019-03" db="EMBL/GenBank/DDBJ databases">
        <title>Draft genome sequences of novel Actinobacteria.</title>
        <authorList>
            <person name="Sahin N."/>
            <person name="Ay H."/>
            <person name="Saygin H."/>
        </authorList>
    </citation>
    <scope>NUCLEOTIDE SEQUENCE [LARGE SCALE GENOMIC DNA]</scope>
    <source>
        <strain evidence="5 6">JCM 13523</strain>
    </source>
</reference>
<dbReference type="EMBL" id="SMKX01000018">
    <property type="protein sequence ID" value="TDD61057.1"/>
    <property type="molecule type" value="Genomic_DNA"/>
</dbReference>
<dbReference type="InterPro" id="IPR005650">
    <property type="entry name" value="BlaI_family"/>
</dbReference>
<evidence type="ECO:0000313" key="6">
    <source>
        <dbReference type="Proteomes" id="UP000295124"/>
    </source>
</evidence>
<name>A0A4V2YQ80_9ACTN</name>
<dbReference type="Gene3D" id="1.10.10.10">
    <property type="entry name" value="Winged helix-like DNA-binding domain superfamily/Winged helix DNA-binding domain"/>
    <property type="match status" value="1"/>
</dbReference>
<keyword evidence="2" id="KW-0805">Transcription regulation</keyword>
<dbReference type="OrthoDB" id="9813987at2"/>
<evidence type="ECO:0000256" key="3">
    <source>
        <dbReference type="ARBA" id="ARBA00023125"/>
    </source>
</evidence>
<dbReference type="GO" id="GO:0045892">
    <property type="term" value="P:negative regulation of DNA-templated transcription"/>
    <property type="evidence" value="ECO:0007669"/>
    <property type="project" value="InterPro"/>
</dbReference>
<dbReference type="Proteomes" id="UP000295124">
    <property type="component" value="Unassembled WGS sequence"/>
</dbReference>
<proteinExistence type="inferred from homology"/>
<dbReference type="InterPro" id="IPR036388">
    <property type="entry name" value="WH-like_DNA-bd_sf"/>
</dbReference>
<dbReference type="InterPro" id="IPR036390">
    <property type="entry name" value="WH_DNA-bd_sf"/>
</dbReference>
<evidence type="ECO:0000313" key="5">
    <source>
        <dbReference type="EMBL" id="TDD61057.1"/>
    </source>
</evidence>
<dbReference type="Pfam" id="PF03965">
    <property type="entry name" value="Penicillinase_R"/>
    <property type="match status" value="1"/>
</dbReference>
<gene>
    <name evidence="5" type="ORF">E1263_08690</name>
</gene>
<comment type="similarity">
    <text evidence="1">Belongs to the BlaI transcriptional regulatory family.</text>
</comment>
<sequence>MRTFGDLESLVMDRLWNADRPATVREMLDTLASERQLAYTTVMTVMDNLYRKGWLTRELDGKAYRYQPVSSRRDYSAELMRQVLAGSGDEVATLLRFVDSMTDQEASAVRDALLDRRRADDHDS</sequence>
<evidence type="ECO:0000256" key="1">
    <source>
        <dbReference type="ARBA" id="ARBA00011046"/>
    </source>
</evidence>
<keyword evidence="3" id="KW-0238">DNA-binding</keyword>
<dbReference type="AlphaFoldDB" id="A0A4V2YQ80"/>
<dbReference type="GO" id="GO:0003677">
    <property type="term" value="F:DNA binding"/>
    <property type="evidence" value="ECO:0007669"/>
    <property type="project" value="UniProtKB-KW"/>
</dbReference>
<dbReference type="Gene3D" id="6.10.140.850">
    <property type="match status" value="1"/>
</dbReference>